<organism evidence="2 3">
    <name type="scientific">Rasamsonia emersonii (strain ATCC 16479 / CBS 393.64 / IMI 116815)</name>
    <dbReference type="NCBI Taxonomy" id="1408163"/>
    <lineage>
        <taxon>Eukaryota</taxon>
        <taxon>Fungi</taxon>
        <taxon>Dikarya</taxon>
        <taxon>Ascomycota</taxon>
        <taxon>Pezizomycotina</taxon>
        <taxon>Eurotiomycetes</taxon>
        <taxon>Eurotiomycetidae</taxon>
        <taxon>Eurotiales</taxon>
        <taxon>Trichocomaceae</taxon>
        <taxon>Rasamsonia</taxon>
    </lineage>
</organism>
<gene>
    <name evidence="2" type="ORF">T310_1260</name>
</gene>
<evidence type="ECO:0000313" key="3">
    <source>
        <dbReference type="Proteomes" id="UP000053958"/>
    </source>
</evidence>
<keyword evidence="3" id="KW-1185">Reference proteome</keyword>
<sequence>MRSILLVLAGAASLALASEANTVEARGPREPAGVARWDCNPPEFLSAFGDTLNLQINQLEKSSQTFSVPGKPSNKPFSTVWVACQDLPAISILNESPKGFKISAEQVAELATFLRDGTGCTQNEPGLDGSHPENMTKGQLYMTDGWSLVIQAPDSCPK</sequence>
<dbReference type="EMBL" id="LASV01000050">
    <property type="protein sequence ID" value="KKA24711.1"/>
    <property type="molecule type" value="Genomic_DNA"/>
</dbReference>
<dbReference type="GeneID" id="25313611"/>
<accession>A0A0F4Z3Q9</accession>
<dbReference type="RefSeq" id="XP_013331323.1">
    <property type="nucleotide sequence ID" value="XM_013475869.1"/>
</dbReference>
<dbReference type="Proteomes" id="UP000053958">
    <property type="component" value="Unassembled WGS sequence"/>
</dbReference>
<comment type="caution">
    <text evidence="2">The sequence shown here is derived from an EMBL/GenBank/DDBJ whole genome shotgun (WGS) entry which is preliminary data.</text>
</comment>
<keyword evidence="1" id="KW-0732">Signal</keyword>
<evidence type="ECO:0000256" key="1">
    <source>
        <dbReference type="SAM" id="SignalP"/>
    </source>
</evidence>
<feature type="signal peptide" evidence="1">
    <location>
        <begin position="1"/>
        <end position="17"/>
    </location>
</feature>
<reference evidence="2 3" key="1">
    <citation type="submission" date="2015-04" db="EMBL/GenBank/DDBJ databases">
        <authorList>
            <person name="Heijne W.H."/>
            <person name="Fedorova N.D."/>
            <person name="Nierman W.C."/>
            <person name="Vollebregt A.W."/>
            <person name="Zhao Z."/>
            <person name="Wu L."/>
            <person name="Kumar M."/>
            <person name="Stam H."/>
            <person name="van den Berg M.A."/>
            <person name="Pel H.J."/>
        </authorList>
    </citation>
    <scope>NUCLEOTIDE SEQUENCE [LARGE SCALE GENOMIC DNA]</scope>
    <source>
        <strain evidence="2 3">CBS 393.64</strain>
    </source>
</reference>
<dbReference type="AlphaFoldDB" id="A0A0F4Z3Q9"/>
<evidence type="ECO:0000313" key="2">
    <source>
        <dbReference type="EMBL" id="KKA24711.1"/>
    </source>
</evidence>
<evidence type="ECO:0008006" key="4">
    <source>
        <dbReference type="Google" id="ProtNLM"/>
    </source>
</evidence>
<name>A0A0F4Z3Q9_RASE3</name>
<feature type="chain" id="PRO_5002482345" description="Ecp2 effector protein domain-containing protein" evidence="1">
    <location>
        <begin position="18"/>
        <end position="158"/>
    </location>
</feature>
<protein>
    <recommendedName>
        <fullName evidence="4">Ecp2 effector protein domain-containing protein</fullName>
    </recommendedName>
</protein>
<proteinExistence type="predicted"/>